<dbReference type="EMBL" id="CAJVPV010003562">
    <property type="protein sequence ID" value="CAG8554647.1"/>
    <property type="molecule type" value="Genomic_DNA"/>
</dbReference>
<proteinExistence type="predicted"/>
<dbReference type="InterPro" id="IPR036910">
    <property type="entry name" value="HMG_box_dom_sf"/>
</dbReference>
<organism evidence="1 2">
    <name type="scientific">Acaulospora morrowiae</name>
    <dbReference type="NCBI Taxonomy" id="94023"/>
    <lineage>
        <taxon>Eukaryota</taxon>
        <taxon>Fungi</taxon>
        <taxon>Fungi incertae sedis</taxon>
        <taxon>Mucoromycota</taxon>
        <taxon>Glomeromycotina</taxon>
        <taxon>Glomeromycetes</taxon>
        <taxon>Diversisporales</taxon>
        <taxon>Acaulosporaceae</taxon>
        <taxon>Acaulospora</taxon>
    </lineage>
</organism>
<dbReference type="AlphaFoldDB" id="A0A9N9FT74"/>
<dbReference type="Gene3D" id="1.10.30.10">
    <property type="entry name" value="High mobility group box domain"/>
    <property type="match status" value="1"/>
</dbReference>
<dbReference type="SUPFAM" id="SSF47095">
    <property type="entry name" value="HMG-box"/>
    <property type="match status" value="1"/>
</dbReference>
<sequence>MSENLCSPFYRIQVPFPPSITADEIIKKHLEKGVDNANRTSNAFLIYRHAYNREAIKFGFTHKDISRSASKSWRNEPEYVKNHYKKMETDIKLRFREKVPICFVNSQSKRSVRKRRRIADASMAKINQISPTISASSLPHKTMEWNHRINTDVTGDAFTATLSEDLALTYMAIMQSLPF</sequence>
<dbReference type="Proteomes" id="UP000789342">
    <property type="component" value="Unassembled WGS sequence"/>
</dbReference>
<name>A0A9N9FT74_9GLOM</name>
<accession>A0A9N9FT74</accession>
<reference evidence="1" key="1">
    <citation type="submission" date="2021-06" db="EMBL/GenBank/DDBJ databases">
        <authorList>
            <person name="Kallberg Y."/>
            <person name="Tangrot J."/>
            <person name="Rosling A."/>
        </authorList>
    </citation>
    <scope>NUCLEOTIDE SEQUENCE</scope>
    <source>
        <strain evidence="1">CL551</strain>
    </source>
</reference>
<protein>
    <submittedName>
        <fullName evidence="1">4215_t:CDS:1</fullName>
    </submittedName>
</protein>
<keyword evidence="2" id="KW-1185">Reference proteome</keyword>
<evidence type="ECO:0000313" key="1">
    <source>
        <dbReference type="EMBL" id="CAG8554647.1"/>
    </source>
</evidence>
<dbReference type="OrthoDB" id="2314119at2759"/>
<evidence type="ECO:0000313" key="2">
    <source>
        <dbReference type="Proteomes" id="UP000789342"/>
    </source>
</evidence>
<gene>
    <name evidence="1" type="ORF">AMORRO_LOCUS5734</name>
</gene>
<comment type="caution">
    <text evidence="1">The sequence shown here is derived from an EMBL/GenBank/DDBJ whole genome shotgun (WGS) entry which is preliminary data.</text>
</comment>